<dbReference type="GO" id="GO:0008194">
    <property type="term" value="F:UDP-glycosyltransferase activity"/>
    <property type="evidence" value="ECO:0007669"/>
    <property type="project" value="InterPro"/>
</dbReference>
<dbReference type="InterPro" id="IPR050426">
    <property type="entry name" value="Glycosyltransferase_28"/>
</dbReference>
<dbReference type="Gene3D" id="3.40.50.2000">
    <property type="entry name" value="Glycogen Phosphorylase B"/>
    <property type="match status" value="2"/>
</dbReference>
<dbReference type="GO" id="GO:0016758">
    <property type="term" value="F:hexosyltransferase activity"/>
    <property type="evidence" value="ECO:0007669"/>
    <property type="project" value="UniProtKB-ARBA"/>
</dbReference>
<dbReference type="Pfam" id="PF06722">
    <property type="entry name" value="EryCIII-like_C"/>
    <property type="match status" value="1"/>
</dbReference>
<dbReference type="PANTHER" id="PTHR48050">
    <property type="entry name" value="STEROL 3-BETA-GLUCOSYLTRANSFERASE"/>
    <property type="match status" value="1"/>
</dbReference>
<dbReference type="Proteomes" id="UP000756132">
    <property type="component" value="Chromosome 5"/>
</dbReference>
<organism evidence="3 4">
    <name type="scientific">Passalora fulva</name>
    <name type="common">Tomato leaf mold</name>
    <name type="synonym">Cladosporium fulvum</name>
    <dbReference type="NCBI Taxonomy" id="5499"/>
    <lineage>
        <taxon>Eukaryota</taxon>
        <taxon>Fungi</taxon>
        <taxon>Dikarya</taxon>
        <taxon>Ascomycota</taxon>
        <taxon>Pezizomycotina</taxon>
        <taxon>Dothideomycetes</taxon>
        <taxon>Dothideomycetidae</taxon>
        <taxon>Mycosphaerellales</taxon>
        <taxon>Mycosphaerellaceae</taxon>
        <taxon>Fulvia</taxon>
    </lineage>
</organism>
<proteinExistence type="predicted"/>
<dbReference type="PANTHER" id="PTHR48050:SF13">
    <property type="entry name" value="STEROL 3-BETA-GLUCOSYLTRANSFERASE UGT80A2"/>
    <property type="match status" value="1"/>
</dbReference>
<dbReference type="SUPFAM" id="SSF53756">
    <property type="entry name" value="UDP-Glycosyltransferase/glycogen phosphorylase"/>
    <property type="match status" value="1"/>
</dbReference>
<evidence type="ECO:0000256" key="1">
    <source>
        <dbReference type="ARBA" id="ARBA00022679"/>
    </source>
</evidence>
<dbReference type="GeneID" id="71986037"/>
<sequence length="502" mass="54802">MAAFKPRRILLLTNVDRGEANVFLATAAALVETDSSVELHFATFPGLEEPVAAVSQNARRHAPDAREIVYHSISGLTMADGLKKYLAENNVPRKDDYLPLSFLAPLRFSTTLKAIGDTIPIMVPYGSVDMAEIVSCIIDIINSVKADLVVVDTLMTAALTACYHLGVKFACLSPNAIKEFAAPVQPWAAGLWRYPALFSGYSFPVPLHLIPFNIFLTLYTAHTFIGDSHRHAVAQHLASNLKVTLRTPIDLLRNRPDNVKILVSTLPELDFPSIIPDHVLPCGPIVQTASPIAESDPELEQWLAAGPVIYINLGSICLLAEDQALRLAKALRCVLDRQDTPPRVLWKLKPYGDYKVTTTGSKIHDVLGPEIDADQVRIVTWVQADPFSILQTGHILCSVHHGGANSYNEAVLAGVPQVVLPQWTDCYDYAQRVELLGIGRIGNKTCKPKWETEELSQVLLDVAFGKESGSIKKTATHLASICHEHGSGAAHAAKILLAECDQ</sequence>
<evidence type="ECO:0000259" key="2">
    <source>
        <dbReference type="Pfam" id="PF06722"/>
    </source>
</evidence>
<accession>A0A9Q8P9B5</accession>
<dbReference type="EMBL" id="CP090167">
    <property type="protein sequence ID" value="UJO17776.1"/>
    <property type="molecule type" value="Genomic_DNA"/>
</dbReference>
<dbReference type="InterPro" id="IPR010610">
    <property type="entry name" value="EryCIII-like_C"/>
</dbReference>
<evidence type="ECO:0000313" key="3">
    <source>
        <dbReference type="EMBL" id="UJO17776.1"/>
    </source>
</evidence>
<reference evidence="3" key="1">
    <citation type="submission" date="2021-12" db="EMBL/GenBank/DDBJ databases">
        <authorList>
            <person name="Zaccaron A."/>
            <person name="Stergiopoulos I."/>
        </authorList>
    </citation>
    <scope>NUCLEOTIDE SEQUENCE</scope>
    <source>
        <strain evidence="3">Race5_Kim</strain>
    </source>
</reference>
<dbReference type="GO" id="GO:0019899">
    <property type="term" value="F:enzyme binding"/>
    <property type="evidence" value="ECO:0007669"/>
    <property type="project" value="TreeGrafter"/>
</dbReference>
<keyword evidence="1" id="KW-0808">Transferase</keyword>
<evidence type="ECO:0000313" key="4">
    <source>
        <dbReference type="Proteomes" id="UP000756132"/>
    </source>
</evidence>
<dbReference type="GO" id="GO:0005783">
    <property type="term" value="C:endoplasmic reticulum"/>
    <property type="evidence" value="ECO:0007669"/>
    <property type="project" value="TreeGrafter"/>
</dbReference>
<reference evidence="3" key="2">
    <citation type="journal article" date="2022" name="Microb. Genom.">
        <title>A chromosome-scale genome assembly of the tomato pathogen Cladosporium fulvum reveals a compartmentalized genome architecture and the presence of a dispensable chromosome.</title>
        <authorList>
            <person name="Zaccaron A.Z."/>
            <person name="Chen L.H."/>
            <person name="Samaras A."/>
            <person name="Stergiopoulos I."/>
        </authorList>
    </citation>
    <scope>NUCLEOTIDE SEQUENCE</scope>
    <source>
        <strain evidence="3">Race5_Kim</strain>
    </source>
</reference>
<dbReference type="AlphaFoldDB" id="A0A9Q8P9B5"/>
<dbReference type="InterPro" id="IPR002213">
    <property type="entry name" value="UDP_glucos_trans"/>
</dbReference>
<dbReference type="CDD" id="cd03784">
    <property type="entry name" value="GT1_Gtf-like"/>
    <property type="match status" value="1"/>
</dbReference>
<feature type="domain" description="Erythromycin biosynthesis protein CIII-like C-terminal" evidence="2">
    <location>
        <begin position="374"/>
        <end position="472"/>
    </location>
</feature>
<protein>
    <submittedName>
        <fullName evidence="3">Glycosyltransferase sdnJ</fullName>
    </submittedName>
</protein>
<name>A0A9Q8P9B5_PASFU</name>
<keyword evidence="4" id="KW-1185">Reference proteome</keyword>
<gene>
    <name evidence="3" type="ORF">CLAFUR5_06159</name>
</gene>
<dbReference type="KEGG" id="ffu:CLAFUR5_06159"/>
<dbReference type="OrthoDB" id="5835829at2759"/>
<dbReference type="RefSeq" id="XP_047762142.1">
    <property type="nucleotide sequence ID" value="XM_047905307.1"/>
</dbReference>